<dbReference type="Pfam" id="PF02518">
    <property type="entry name" value="HATPase_c"/>
    <property type="match status" value="1"/>
</dbReference>
<keyword evidence="6 9" id="KW-0067">ATP-binding</keyword>
<comment type="similarity">
    <text evidence="2 9">Belongs to the PDK/BCKDK protein kinase family.</text>
</comment>
<dbReference type="GO" id="GO:0004740">
    <property type="term" value="F:pyruvate dehydrogenase (acetyl-transferring) kinase activity"/>
    <property type="evidence" value="ECO:0007669"/>
    <property type="project" value="TreeGrafter"/>
</dbReference>
<dbReference type="Gene3D" id="3.30.565.10">
    <property type="entry name" value="Histidine kinase-like ATPase, C-terminal domain"/>
    <property type="match status" value="1"/>
</dbReference>
<comment type="subcellular location">
    <subcellularLocation>
        <location evidence="1 9">Mitochondrion matrix</location>
    </subcellularLocation>
</comment>
<organism evidence="12 13">
    <name type="scientific">Scleropages formosus</name>
    <name type="common">Asian bonytongue</name>
    <name type="synonym">Osteoglossum formosum</name>
    <dbReference type="NCBI Taxonomy" id="113540"/>
    <lineage>
        <taxon>Eukaryota</taxon>
        <taxon>Metazoa</taxon>
        <taxon>Chordata</taxon>
        <taxon>Craniata</taxon>
        <taxon>Vertebrata</taxon>
        <taxon>Euteleostomi</taxon>
        <taxon>Actinopterygii</taxon>
        <taxon>Neopterygii</taxon>
        <taxon>Teleostei</taxon>
        <taxon>Osteoglossocephala</taxon>
        <taxon>Osteoglossomorpha</taxon>
        <taxon>Osteoglossiformes</taxon>
        <taxon>Osteoglossidae</taxon>
        <taxon>Scleropages</taxon>
    </lineage>
</organism>
<dbReference type="SUPFAM" id="SSF69012">
    <property type="entry name" value="alpha-ketoacid dehydrogenase kinase, N-terminal domain"/>
    <property type="match status" value="1"/>
</dbReference>
<dbReference type="PANTHER" id="PTHR11947:SF21">
    <property type="entry name" value="[PYRUVATE DEHYDROGENASE (ACETYL-TRANSFERRING)] KINASE ISOZYME 3, MITOCHONDRIAL"/>
    <property type="match status" value="1"/>
</dbReference>
<keyword evidence="5 9" id="KW-0418">Kinase</keyword>
<dbReference type="GO" id="GO:0005524">
    <property type="term" value="F:ATP binding"/>
    <property type="evidence" value="ECO:0007669"/>
    <property type="project" value="UniProtKB-UniRule"/>
</dbReference>
<dbReference type="AlphaFoldDB" id="A0A0P7UDN4"/>
<feature type="non-terminal residue" evidence="12">
    <location>
        <position position="1"/>
    </location>
</feature>
<evidence type="ECO:0000256" key="6">
    <source>
        <dbReference type="ARBA" id="ARBA00022840"/>
    </source>
</evidence>
<dbReference type="Gene3D" id="1.20.140.20">
    <property type="entry name" value="Alpha-ketoacid/pyruvate dehydrogenase kinase, N-terminal domain"/>
    <property type="match status" value="1"/>
</dbReference>
<comment type="caution">
    <text evidence="12">The sequence shown here is derived from an EMBL/GenBank/DDBJ whole genome shotgun (WGS) entry which is preliminary data.</text>
</comment>
<evidence type="ECO:0000256" key="8">
    <source>
        <dbReference type="ARBA" id="ARBA00023128"/>
    </source>
</evidence>
<accession>A0A0P7UDN4</accession>
<dbReference type="EMBL" id="JARO02004759">
    <property type="protein sequence ID" value="KPP67958.1"/>
    <property type="molecule type" value="Genomic_DNA"/>
</dbReference>
<feature type="domain" description="Histidine kinase" evidence="11">
    <location>
        <begin position="230"/>
        <end position="354"/>
    </location>
</feature>
<name>A0A0P7UDN4_SCLFO</name>
<dbReference type="CDD" id="cd16929">
    <property type="entry name" value="HATPase_PDK-like"/>
    <property type="match status" value="1"/>
</dbReference>
<dbReference type="SMART" id="SM00387">
    <property type="entry name" value="HATPase_c"/>
    <property type="match status" value="1"/>
</dbReference>
<keyword evidence="3 9" id="KW-0808">Transferase</keyword>
<dbReference type="SUPFAM" id="SSF55874">
    <property type="entry name" value="ATPase domain of HSP90 chaperone/DNA topoisomerase II/histidine kinase"/>
    <property type="match status" value="1"/>
</dbReference>
<protein>
    <recommendedName>
        <fullName evidence="9">Protein-serine/threonine kinase</fullName>
        <ecNumber evidence="9">2.7.11.-</ecNumber>
    </recommendedName>
</protein>
<evidence type="ECO:0000256" key="7">
    <source>
        <dbReference type="ARBA" id="ARBA00022946"/>
    </source>
</evidence>
<dbReference type="STRING" id="113540.ENSSFOP00015050063"/>
<dbReference type="Proteomes" id="UP000034805">
    <property type="component" value="Unassembled WGS sequence"/>
</dbReference>
<reference evidence="12 13" key="1">
    <citation type="submission" date="2015-08" db="EMBL/GenBank/DDBJ databases">
        <title>The genome of the Asian arowana (Scleropages formosus).</title>
        <authorList>
            <person name="Tan M.H."/>
            <person name="Gan H.M."/>
            <person name="Croft L.J."/>
            <person name="Austin C.M."/>
        </authorList>
    </citation>
    <scope>NUCLEOTIDE SEQUENCE [LARGE SCALE GENOMIC DNA]</scope>
    <source>
        <strain evidence="12">Aro1</strain>
    </source>
</reference>
<keyword evidence="12" id="KW-0670">Pyruvate</keyword>
<dbReference type="GO" id="GO:0010906">
    <property type="term" value="P:regulation of glucose metabolic process"/>
    <property type="evidence" value="ECO:0007669"/>
    <property type="project" value="TreeGrafter"/>
</dbReference>
<evidence type="ECO:0000256" key="10">
    <source>
        <dbReference type="SAM" id="MobiDB-lite"/>
    </source>
</evidence>
<evidence type="ECO:0000256" key="9">
    <source>
        <dbReference type="RuleBase" id="RU366032"/>
    </source>
</evidence>
<dbReference type="InterPro" id="IPR039028">
    <property type="entry name" value="BCKD/PDK"/>
</dbReference>
<dbReference type="InterPro" id="IPR018955">
    <property type="entry name" value="BCDHK/PDK_N"/>
</dbReference>
<dbReference type="PANTHER" id="PTHR11947">
    <property type="entry name" value="PYRUVATE DEHYDROGENASE KINASE"/>
    <property type="match status" value="1"/>
</dbReference>
<evidence type="ECO:0000259" key="11">
    <source>
        <dbReference type="PROSITE" id="PS50109"/>
    </source>
</evidence>
<dbReference type="InterPro" id="IPR036784">
    <property type="entry name" value="AK/P_DHK_N_sf"/>
</dbReference>
<gene>
    <name evidence="12" type="ORF">Z043_113399</name>
</gene>
<keyword evidence="7" id="KW-0809">Transit peptide</keyword>
<dbReference type="EC" id="2.7.11.-" evidence="9"/>
<feature type="region of interest" description="Disordered" evidence="10">
    <location>
        <begin position="374"/>
        <end position="398"/>
    </location>
</feature>
<evidence type="ECO:0000256" key="3">
    <source>
        <dbReference type="ARBA" id="ARBA00022679"/>
    </source>
</evidence>
<evidence type="ECO:0000313" key="12">
    <source>
        <dbReference type="EMBL" id="KPP67958.1"/>
    </source>
</evidence>
<dbReference type="InterPro" id="IPR036890">
    <property type="entry name" value="HATPase_C_sf"/>
</dbReference>
<sequence length="398" mass="45203">SHQLVVGPPVADGHAPLSVYLPRPIAPGRENACEKTSYMFLRKELAVRLANTMREVNLLPDNLLCQPSVKLVQKWYMQSFLELLEYENRAAEDPRNLNDFLDVLIDIRNRHNDVVPTMAQGVIEYKEQFGFDPFISSNIQYFLDRFYTSRISFRMLINQHTLLFGNNTNPAHPKHIGSIDPACNMAEVVTDAYETAKMLCEQYYERAPELHIEEFNAKAPNKPIQVVYVPSHLFHMLFELFKNSMRATVELYANSSEDLPPVQALVTLGKEDLSIKISDRGGGVPLRKIDRLFNYMYSTAPSPSLKPSRAAPLAGFGYGLPISRLYARYFQGDLVLYSMEGVGTDAVIYLKALSSESFERLPVFNKSAWRHYQTGPEADDWSSPSREPRDASTYKANS</sequence>
<keyword evidence="8 9" id="KW-0496">Mitochondrion</keyword>
<dbReference type="GO" id="GO:0005759">
    <property type="term" value="C:mitochondrial matrix"/>
    <property type="evidence" value="ECO:0007669"/>
    <property type="project" value="UniProtKB-SubCell"/>
</dbReference>
<proteinExistence type="inferred from homology"/>
<evidence type="ECO:0000313" key="13">
    <source>
        <dbReference type="Proteomes" id="UP000034805"/>
    </source>
</evidence>
<dbReference type="FunFam" id="3.30.565.10:FF:000007">
    <property type="entry name" value="Mitochondrial pyruvate dehydrogenase kinase isoform 2"/>
    <property type="match status" value="1"/>
</dbReference>
<dbReference type="InterPro" id="IPR005467">
    <property type="entry name" value="His_kinase_dom"/>
</dbReference>
<dbReference type="InterPro" id="IPR003594">
    <property type="entry name" value="HATPase_dom"/>
</dbReference>
<dbReference type="Pfam" id="PF10436">
    <property type="entry name" value="BCDHK_Adom3"/>
    <property type="match status" value="1"/>
</dbReference>
<evidence type="ECO:0000256" key="5">
    <source>
        <dbReference type="ARBA" id="ARBA00022777"/>
    </source>
</evidence>
<evidence type="ECO:0000256" key="2">
    <source>
        <dbReference type="ARBA" id="ARBA00006155"/>
    </source>
</evidence>
<evidence type="ECO:0000256" key="4">
    <source>
        <dbReference type="ARBA" id="ARBA00022741"/>
    </source>
</evidence>
<keyword evidence="4 9" id="KW-0547">Nucleotide-binding</keyword>
<dbReference type="PROSITE" id="PS50109">
    <property type="entry name" value="HIS_KIN"/>
    <property type="match status" value="1"/>
</dbReference>
<evidence type="ECO:0000256" key="1">
    <source>
        <dbReference type="ARBA" id="ARBA00004305"/>
    </source>
</evidence>